<accession>A0A7C5DD61</accession>
<organism evidence="1">
    <name type="scientific">candidate division WOR-3 bacterium</name>
    <dbReference type="NCBI Taxonomy" id="2052148"/>
    <lineage>
        <taxon>Bacteria</taxon>
        <taxon>Bacteria division WOR-3</taxon>
    </lineage>
</organism>
<evidence type="ECO:0000313" key="1">
    <source>
        <dbReference type="EMBL" id="HHE04719.1"/>
    </source>
</evidence>
<dbReference type="EMBL" id="DRTB01000107">
    <property type="protein sequence ID" value="HHE04719.1"/>
    <property type="molecule type" value="Genomic_DNA"/>
</dbReference>
<dbReference type="Proteomes" id="UP000886110">
    <property type="component" value="Unassembled WGS sequence"/>
</dbReference>
<proteinExistence type="predicted"/>
<reference evidence="1" key="1">
    <citation type="journal article" date="2020" name="mSystems">
        <title>Genome- and Community-Level Interaction Insights into Carbon Utilization and Element Cycling Functions of Hydrothermarchaeota in Hydrothermal Sediment.</title>
        <authorList>
            <person name="Zhou Z."/>
            <person name="Liu Y."/>
            <person name="Xu W."/>
            <person name="Pan J."/>
            <person name="Luo Z.H."/>
            <person name="Li M."/>
        </authorList>
    </citation>
    <scope>NUCLEOTIDE SEQUENCE [LARGE SCALE GENOMIC DNA]</scope>
    <source>
        <strain evidence="1">HyVt-74</strain>
    </source>
</reference>
<protein>
    <submittedName>
        <fullName evidence="1">Uncharacterized protein</fullName>
    </submittedName>
</protein>
<dbReference type="AlphaFoldDB" id="A0A7C5DD61"/>
<gene>
    <name evidence="1" type="ORF">ENL19_01495</name>
</gene>
<comment type="caution">
    <text evidence="1">The sequence shown here is derived from an EMBL/GenBank/DDBJ whole genome shotgun (WGS) entry which is preliminary data.</text>
</comment>
<name>A0A7C5DD61_UNCW3</name>
<sequence>MEDIKIIMDYCLPEHEEDAIAIIQRGLENIKNDDLAKEKIAEVILDDDPDRVGIEISEAVHCIWINKKDFLKIAEMIKKEVERK</sequence>